<evidence type="ECO:0000313" key="6">
    <source>
        <dbReference type="EMBL" id="MCO6024536.1"/>
    </source>
</evidence>
<dbReference type="Gene3D" id="1.20.1250.20">
    <property type="entry name" value="MFS general substrate transporter like domains"/>
    <property type="match status" value="1"/>
</dbReference>
<accession>A0ABT1BTX6</accession>
<feature type="transmembrane region" description="Helical" evidence="4">
    <location>
        <begin position="107"/>
        <end position="126"/>
    </location>
</feature>
<keyword evidence="1 4" id="KW-0812">Transmembrane</keyword>
<feature type="transmembrane region" description="Helical" evidence="4">
    <location>
        <begin position="138"/>
        <end position="159"/>
    </location>
</feature>
<evidence type="ECO:0000256" key="3">
    <source>
        <dbReference type="ARBA" id="ARBA00023136"/>
    </source>
</evidence>
<feature type="transmembrane region" description="Helical" evidence="4">
    <location>
        <begin position="12"/>
        <end position="31"/>
    </location>
</feature>
<reference evidence="6 7" key="1">
    <citation type="submission" date="2022-06" db="EMBL/GenBank/DDBJ databases">
        <title>A taxonomic note on the genus Prevotella: Description of four novel genera and emended description of the genera Hallella and Xylanibacter.</title>
        <authorList>
            <person name="Hitch T.C.A."/>
        </authorList>
    </citation>
    <scope>NUCLEOTIDE SEQUENCE [LARGE SCALE GENOMIC DNA]</scope>
    <source>
        <strain evidence="6 7">DSM 100619</strain>
    </source>
</reference>
<evidence type="ECO:0000256" key="2">
    <source>
        <dbReference type="ARBA" id="ARBA00022989"/>
    </source>
</evidence>
<sequence length="397" mass="42912">MLKLEENKGISRSLILMMAVLAGLSVANLYYNQPLLELIRKDLSVTEVEANLISVITQVGYATGLFLVIPMGDLYSRRKIILVCMLSAAVLSAVIGFAPYIVLVWVASYFLGVCSVIPQLFIPIAGQFSSPENKARNIGYVLSGLLTGILAARVISGYIGDWLGWRSMFFIASVIMVISCVISVRLMPDIQPNFRGNYLSLMHSILKIVRNHPRVRMNSVRAAFSFGSMLSIWSCLSFHLAQAPFYAGSEKVGMLGACGIGGAVAASGIGKYIPRYGIGHFSFVGAILQIVAWAIAFFFGDTYIGLIVSIIMIDVGLQCLQLSNQSGCIQEIPEASNRVNTVFMTTYFIGGSLGTFLAGLGWKWAGWTGVCIAGTGMAVISLLISIAHHLLSHSANR</sequence>
<dbReference type="PROSITE" id="PS50850">
    <property type="entry name" value="MFS"/>
    <property type="match status" value="1"/>
</dbReference>
<evidence type="ECO:0000259" key="5">
    <source>
        <dbReference type="PROSITE" id="PS50850"/>
    </source>
</evidence>
<feature type="transmembrane region" description="Helical" evidence="4">
    <location>
        <begin position="341"/>
        <end position="361"/>
    </location>
</feature>
<organism evidence="6 7">
    <name type="scientific">Segatella cerevisiae</name>
    <dbReference type="NCBI Taxonomy" id="2053716"/>
    <lineage>
        <taxon>Bacteria</taxon>
        <taxon>Pseudomonadati</taxon>
        <taxon>Bacteroidota</taxon>
        <taxon>Bacteroidia</taxon>
        <taxon>Bacteroidales</taxon>
        <taxon>Prevotellaceae</taxon>
        <taxon>Segatella</taxon>
    </lineage>
</organism>
<proteinExistence type="predicted"/>
<evidence type="ECO:0000256" key="4">
    <source>
        <dbReference type="SAM" id="Phobius"/>
    </source>
</evidence>
<dbReference type="InterPro" id="IPR020846">
    <property type="entry name" value="MFS_dom"/>
</dbReference>
<dbReference type="InterPro" id="IPR011701">
    <property type="entry name" value="MFS"/>
</dbReference>
<dbReference type="InterPro" id="IPR036259">
    <property type="entry name" value="MFS_trans_sf"/>
</dbReference>
<protein>
    <submittedName>
        <fullName evidence="6">MFS transporter</fullName>
    </submittedName>
</protein>
<dbReference type="PANTHER" id="PTHR42910">
    <property type="entry name" value="TRANSPORTER SCO4007-RELATED"/>
    <property type="match status" value="1"/>
</dbReference>
<feature type="transmembrane region" description="Helical" evidence="4">
    <location>
        <begin position="220"/>
        <end position="240"/>
    </location>
</feature>
<dbReference type="CDD" id="cd17324">
    <property type="entry name" value="MFS_NepI_like"/>
    <property type="match status" value="1"/>
</dbReference>
<evidence type="ECO:0000313" key="7">
    <source>
        <dbReference type="Proteomes" id="UP001204015"/>
    </source>
</evidence>
<dbReference type="Pfam" id="PF07690">
    <property type="entry name" value="MFS_1"/>
    <property type="match status" value="1"/>
</dbReference>
<dbReference type="Proteomes" id="UP001204015">
    <property type="component" value="Unassembled WGS sequence"/>
</dbReference>
<keyword evidence="2 4" id="KW-1133">Transmembrane helix</keyword>
<dbReference type="SUPFAM" id="SSF103473">
    <property type="entry name" value="MFS general substrate transporter"/>
    <property type="match status" value="1"/>
</dbReference>
<feature type="transmembrane region" description="Helical" evidence="4">
    <location>
        <begin position="252"/>
        <end position="269"/>
    </location>
</feature>
<feature type="transmembrane region" description="Helical" evidence="4">
    <location>
        <begin position="302"/>
        <end position="320"/>
    </location>
</feature>
<feature type="domain" description="Major facilitator superfamily (MFS) profile" evidence="5">
    <location>
        <begin position="11"/>
        <end position="393"/>
    </location>
</feature>
<feature type="transmembrane region" description="Helical" evidence="4">
    <location>
        <begin position="165"/>
        <end position="187"/>
    </location>
</feature>
<dbReference type="RefSeq" id="WP_252759900.1">
    <property type="nucleotide sequence ID" value="NZ_JAMXLY010000003.1"/>
</dbReference>
<evidence type="ECO:0000256" key="1">
    <source>
        <dbReference type="ARBA" id="ARBA00022692"/>
    </source>
</evidence>
<name>A0ABT1BTX6_9BACT</name>
<dbReference type="EMBL" id="JAMXLY010000003">
    <property type="protein sequence ID" value="MCO6024536.1"/>
    <property type="molecule type" value="Genomic_DNA"/>
</dbReference>
<gene>
    <name evidence="6" type="ORF">NG821_01525</name>
</gene>
<keyword evidence="7" id="KW-1185">Reference proteome</keyword>
<feature type="transmembrane region" description="Helical" evidence="4">
    <location>
        <begin position="276"/>
        <end position="296"/>
    </location>
</feature>
<feature type="transmembrane region" description="Helical" evidence="4">
    <location>
        <begin position="80"/>
        <end position="101"/>
    </location>
</feature>
<keyword evidence="3 4" id="KW-0472">Membrane</keyword>
<feature type="transmembrane region" description="Helical" evidence="4">
    <location>
        <begin position="51"/>
        <end position="68"/>
    </location>
</feature>
<comment type="caution">
    <text evidence="6">The sequence shown here is derived from an EMBL/GenBank/DDBJ whole genome shotgun (WGS) entry which is preliminary data.</text>
</comment>
<dbReference type="PANTHER" id="PTHR42910:SF1">
    <property type="entry name" value="MAJOR FACILITATOR SUPERFAMILY (MFS) PROFILE DOMAIN-CONTAINING PROTEIN"/>
    <property type="match status" value="1"/>
</dbReference>
<feature type="transmembrane region" description="Helical" evidence="4">
    <location>
        <begin position="367"/>
        <end position="391"/>
    </location>
</feature>